<organism evidence="1 2">
    <name type="scientific">Paractinoplanes deccanensis</name>
    <dbReference type="NCBI Taxonomy" id="113561"/>
    <lineage>
        <taxon>Bacteria</taxon>
        <taxon>Bacillati</taxon>
        <taxon>Actinomycetota</taxon>
        <taxon>Actinomycetes</taxon>
        <taxon>Micromonosporales</taxon>
        <taxon>Micromonosporaceae</taxon>
        <taxon>Paractinoplanes</taxon>
    </lineage>
</organism>
<reference evidence="1 2" key="1">
    <citation type="submission" date="2021-01" db="EMBL/GenBank/DDBJ databases">
        <title>Whole genome shotgun sequence of Actinoplanes deccanensis NBRC 13994.</title>
        <authorList>
            <person name="Komaki H."/>
            <person name="Tamura T."/>
        </authorList>
    </citation>
    <scope>NUCLEOTIDE SEQUENCE [LARGE SCALE GENOMIC DNA]</scope>
    <source>
        <strain evidence="1 2">NBRC 13994</strain>
    </source>
</reference>
<evidence type="ECO:0000313" key="1">
    <source>
        <dbReference type="EMBL" id="GID72524.1"/>
    </source>
</evidence>
<protein>
    <submittedName>
        <fullName evidence="1">Uncharacterized protein</fullName>
    </submittedName>
</protein>
<accession>A0ABQ3XXS8</accession>
<name>A0ABQ3XXS8_9ACTN</name>
<sequence length="51" mass="4556">MGGAETVMAWVASDSATWDAAVPVAGADEAGVAGAGAGPVAGAGVLADGAV</sequence>
<comment type="caution">
    <text evidence="1">The sequence shown here is derived from an EMBL/GenBank/DDBJ whole genome shotgun (WGS) entry which is preliminary data.</text>
</comment>
<gene>
    <name evidence="1" type="ORF">Ade02nite_11650</name>
</gene>
<dbReference type="Proteomes" id="UP000609879">
    <property type="component" value="Unassembled WGS sequence"/>
</dbReference>
<keyword evidence="2" id="KW-1185">Reference proteome</keyword>
<evidence type="ECO:0000313" key="2">
    <source>
        <dbReference type="Proteomes" id="UP000609879"/>
    </source>
</evidence>
<proteinExistence type="predicted"/>
<dbReference type="EMBL" id="BOMI01000017">
    <property type="protein sequence ID" value="GID72524.1"/>
    <property type="molecule type" value="Genomic_DNA"/>
</dbReference>